<evidence type="ECO:0000313" key="2">
    <source>
        <dbReference type="EMBL" id="MEM5338373.1"/>
    </source>
</evidence>
<dbReference type="Proteomes" id="UP000321776">
    <property type="component" value="Unassembled WGS sequence"/>
</dbReference>
<dbReference type="Pfam" id="PF00903">
    <property type="entry name" value="Glyoxalase"/>
    <property type="match status" value="2"/>
</dbReference>
<dbReference type="PROSITE" id="PS51819">
    <property type="entry name" value="VOC"/>
    <property type="match status" value="2"/>
</dbReference>
<name>A0A5C6V7X3_9BURK</name>
<reference evidence="2 5" key="3">
    <citation type="submission" date="2024-01" db="EMBL/GenBank/DDBJ databases">
        <title>The diversity of rhizobia nodulating Mimosa spp. in eleven states of Brazil covering several biomes is determined by host plant, location, and edaphic factors.</title>
        <authorList>
            <person name="Rouws L."/>
            <person name="Barauna A."/>
            <person name="Beukes C."/>
            <person name="De Faria S.M."/>
            <person name="Gross E."/>
            <person name="Dos Reis Junior F.B."/>
            <person name="Simon M."/>
            <person name="Maluk M."/>
            <person name="Odee D.W."/>
            <person name="Kenicer G."/>
            <person name="Young J.P.W."/>
            <person name="Reis V.M."/>
            <person name="Zilli J."/>
            <person name="James E.K."/>
        </authorList>
    </citation>
    <scope>NUCLEOTIDE SEQUENCE [LARGE SCALE GENOMIC DNA]</scope>
    <source>
        <strain evidence="2 5">JPY530</strain>
    </source>
</reference>
<gene>
    <name evidence="3" type="ORF">FRZ40_33025</name>
    <name evidence="2" type="ORF">V4C56_01900</name>
</gene>
<dbReference type="InterPro" id="IPR029068">
    <property type="entry name" value="Glyas_Bleomycin-R_OHBP_Dase"/>
</dbReference>
<reference evidence="3 4" key="1">
    <citation type="journal article" date="2018" name="Int. J. Syst. Evol. Microbiol.">
        <title>Paraburkholderia azotifigens sp. nov., a nitrogen-fixing bacterium isolated from paddy soil.</title>
        <authorList>
            <person name="Choi G.M."/>
            <person name="Im W.T."/>
        </authorList>
    </citation>
    <scope>NUCLEOTIDE SEQUENCE [LARGE SCALE GENOMIC DNA]</scope>
    <source>
        <strain evidence="3 4">NF 2-5-3</strain>
    </source>
</reference>
<evidence type="ECO:0000259" key="1">
    <source>
        <dbReference type="PROSITE" id="PS51819"/>
    </source>
</evidence>
<dbReference type="EMBL" id="VOQS01000005">
    <property type="protein sequence ID" value="TXC81149.1"/>
    <property type="molecule type" value="Genomic_DNA"/>
</dbReference>
<dbReference type="EMBL" id="JAZHGA010000001">
    <property type="protein sequence ID" value="MEM5338373.1"/>
    <property type="molecule type" value="Genomic_DNA"/>
</dbReference>
<dbReference type="AlphaFoldDB" id="A0A5C6V7X3"/>
<dbReference type="Gene3D" id="3.10.180.10">
    <property type="entry name" value="2,3-Dihydroxybiphenyl 1,2-Dioxygenase, domain 1"/>
    <property type="match status" value="2"/>
</dbReference>
<evidence type="ECO:0000313" key="5">
    <source>
        <dbReference type="Proteomes" id="UP001481677"/>
    </source>
</evidence>
<protein>
    <submittedName>
        <fullName evidence="3">Glyoxalase</fullName>
    </submittedName>
    <submittedName>
        <fullName evidence="2">VOC family protein</fullName>
    </submittedName>
</protein>
<dbReference type="RefSeq" id="WP_147238481.1">
    <property type="nucleotide sequence ID" value="NZ_JAZHFZ010000001.1"/>
</dbReference>
<keyword evidence="5" id="KW-1185">Reference proteome</keyword>
<dbReference type="CDD" id="cd08361">
    <property type="entry name" value="PpCmtC_N"/>
    <property type="match status" value="1"/>
</dbReference>
<comment type="caution">
    <text evidence="3">The sequence shown here is derived from an EMBL/GenBank/DDBJ whole genome shotgun (WGS) entry which is preliminary data.</text>
</comment>
<reference evidence="3" key="2">
    <citation type="submission" date="2019-08" db="EMBL/GenBank/DDBJ databases">
        <authorList>
            <person name="Im W.-T."/>
        </authorList>
    </citation>
    <scope>NUCLEOTIDE SEQUENCE</scope>
    <source>
        <strain evidence="3">NF 2-5-3</strain>
    </source>
</reference>
<proteinExistence type="predicted"/>
<evidence type="ECO:0000313" key="4">
    <source>
        <dbReference type="Proteomes" id="UP000321776"/>
    </source>
</evidence>
<dbReference type="InterPro" id="IPR004360">
    <property type="entry name" value="Glyas_Fos-R_dOase_dom"/>
</dbReference>
<accession>A0A5C6V7X3</accession>
<dbReference type="InterPro" id="IPR037523">
    <property type="entry name" value="VOC_core"/>
</dbReference>
<feature type="domain" description="VOC" evidence="1">
    <location>
        <begin position="137"/>
        <end position="249"/>
    </location>
</feature>
<evidence type="ECO:0000313" key="3">
    <source>
        <dbReference type="EMBL" id="TXC81149.1"/>
    </source>
</evidence>
<dbReference type="SUPFAM" id="SSF54593">
    <property type="entry name" value="Glyoxalase/Bleomycin resistance protein/Dihydroxybiphenyl dioxygenase"/>
    <property type="match status" value="1"/>
</dbReference>
<organism evidence="3 4">
    <name type="scientific">Paraburkholderia azotifigens</name>
    <dbReference type="NCBI Taxonomy" id="2057004"/>
    <lineage>
        <taxon>Bacteria</taxon>
        <taxon>Pseudomonadati</taxon>
        <taxon>Pseudomonadota</taxon>
        <taxon>Betaproteobacteria</taxon>
        <taxon>Burkholderiales</taxon>
        <taxon>Burkholderiaceae</taxon>
        <taxon>Paraburkholderia</taxon>
    </lineage>
</organism>
<sequence length="287" mass="32786">MINLHGLTYVRLGTRDIDAAARYAADILGLQFVRRDGGWVYLRSDGRDHTLVYFEGDPDDHTVAFDVVSDEALEHAGMVLEQNGFRVHVGSRDECDQRRVRSFISFNDPSGNQIELVLGPWHSGRRYCPPRDVGVTGFSHVGLRTTDPRRDELFWTKLCNARVSDWIGPAPLLRIDEVHHRIALFPSSFAGIQHINHQVESIDDLMRAWYTLRERGIPIRFGPGRHPTSGAIFLYFEGPDGMTYEYSTGVRLIRQDEEPTYCPRQFPFDSTGFCMWGARPDIPEFQS</sequence>
<dbReference type="Proteomes" id="UP001481677">
    <property type="component" value="Unassembled WGS sequence"/>
</dbReference>
<feature type="domain" description="VOC" evidence="1">
    <location>
        <begin position="6"/>
        <end position="119"/>
    </location>
</feature>